<dbReference type="Proteomes" id="UP000288859">
    <property type="component" value="Unassembled WGS sequence"/>
</dbReference>
<comment type="caution">
    <text evidence="2">The sequence shown here is derived from an EMBL/GenBank/DDBJ whole genome shotgun (WGS) entry which is preliminary data.</text>
</comment>
<dbReference type="SUPFAM" id="SSF53613">
    <property type="entry name" value="Ribokinase-like"/>
    <property type="match status" value="1"/>
</dbReference>
<dbReference type="Pfam" id="PF00294">
    <property type="entry name" value="PfkB"/>
    <property type="match status" value="1"/>
</dbReference>
<dbReference type="InterPro" id="IPR011611">
    <property type="entry name" value="PfkB_dom"/>
</dbReference>
<feature type="domain" description="Carbohydrate kinase PfkB" evidence="1">
    <location>
        <begin position="176"/>
        <end position="284"/>
    </location>
</feature>
<dbReference type="PANTHER" id="PTHR47098:SF2">
    <property type="entry name" value="PROTEIN MAK32"/>
    <property type="match status" value="1"/>
</dbReference>
<evidence type="ECO:0000313" key="2">
    <source>
        <dbReference type="EMBL" id="RVX67963.1"/>
    </source>
</evidence>
<dbReference type="AlphaFoldDB" id="A0A438MXW7"/>
<proteinExistence type="predicted"/>
<dbReference type="EMBL" id="NAJM01000042">
    <property type="protein sequence ID" value="RVX67963.1"/>
    <property type="molecule type" value="Genomic_DNA"/>
</dbReference>
<organism evidence="2 3">
    <name type="scientific">Exophiala mesophila</name>
    <name type="common">Black yeast-like fungus</name>
    <dbReference type="NCBI Taxonomy" id="212818"/>
    <lineage>
        <taxon>Eukaryota</taxon>
        <taxon>Fungi</taxon>
        <taxon>Dikarya</taxon>
        <taxon>Ascomycota</taxon>
        <taxon>Pezizomycotina</taxon>
        <taxon>Eurotiomycetes</taxon>
        <taxon>Chaetothyriomycetidae</taxon>
        <taxon>Chaetothyriales</taxon>
        <taxon>Herpotrichiellaceae</taxon>
        <taxon>Exophiala</taxon>
    </lineage>
</organism>
<name>A0A438MXW7_EXOME</name>
<gene>
    <name evidence="2" type="ORF">B0A52_08373</name>
</gene>
<dbReference type="OrthoDB" id="497927at2759"/>
<evidence type="ECO:0000259" key="1">
    <source>
        <dbReference type="Pfam" id="PF00294"/>
    </source>
</evidence>
<protein>
    <recommendedName>
        <fullName evidence="1">Carbohydrate kinase PfkB domain-containing protein</fullName>
    </recommendedName>
</protein>
<dbReference type="Gene3D" id="3.40.1190.20">
    <property type="match status" value="1"/>
</dbReference>
<dbReference type="VEuPathDB" id="FungiDB:PV10_00972"/>
<dbReference type="PANTHER" id="PTHR47098">
    <property type="entry name" value="PROTEIN MAK32"/>
    <property type="match status" value="1"/>
</dbReference>
<accession>A0A438MXW7</accession>
<sequence>MEQRPAFCTFGMFIIDEIEYLDNKSPEEKIIGGAGTYAALGARLAAGSQNAQSVGWIIDMGSDFPPQFKTLIDTWNTKCVFRLDNTRLTTTGWNGYGPNEYRENVQLRPNQAFKYLTPKLRLDEHSLSNEQVMARSFHMVCSPQRCISIITGVIARRKLFAPDEPRPIFVWEPVPDLCTPEEFERLREAAAMVDVVSPNAEELEAFFPSTSHRIPRNEMVARLLGLGSEGALRTALVVREGALGCTTYVDGDMLHLRAFHQTGNRVIDPTGGGNAFLGALAQGLTGIVSETVPEQLAGNRKSLVSQRKNLLLALVHATIAAGYAIEQVGMPTVSVLEPDTWNGERYQTRFAAYLDREQSHITNQLQ</sequence>
<dbReference type="InterPro" id="IPR029056">
    <property type="entry name" value="Ribokinase-like"/>
</dbReference>
<evidence type="ECO:0000313" key="3">
    <source>
        <dbReference type="Proteomes" id="UP000288859"/>
    </source>
</evidence>
<reference evidence="2 3" key="1">
    <citation type="submission" date="2017-03" db="EMBL/GenBank/DDBJ databases">
        <title>Genomes of endolithic fungi from Antarctica.</title>
        <authorList>
            <person name="Coleine C."/>
            <person name="Masonjones S."/>
            <person name="Stajich J.E."/>
        </authorList>
    </citation>
    <scope>NUCLEOTIDE SEQUENCE [LARGE SCALE GENOMIC DNA]</scope>
    <source>
        <strain evidence="2 3">CCFEE 6314</strain>
    </source>
</reference>